<sequence>MRTGCNIVYDTIFNIKTTRMLKMLPCPYFTVCYNTPGQIMGFRQAIFKKKIVFSYALHTSLMYTVPNTIPERQIPTFSGLASAFYPVFTIPDSTTQTII</sequence>
<proteinExistence type="predicted"/>
<reference evidence="1 2" key="1">
    <citation type="submission" date="2016-11" db="EMBL/GenBank/DDBJ databases">
        <authorList>
            <person name="Jaros S."/>
            <person name="Januszkiewicz K."/>
            <person name="Wedrychowicz H."/>
        </authorList>
    </citation>
    <scope>NUCLEOTIDE SEQUENCE [LARGE SCALE GENOMIC DNA]</scope>
    <source>
        <strain evidence="1 2">CGMCC 1.12145</strain>
    </source>
</reference>
<dbReference type="AlphaFoldDB" id="A0A1K1RZP2"/>
<accession>A0A1K1RZP2</accession>
<organism evidence="1 2">
    <name type="scientific">Sinomicrobium oceani</name>
    <dbReference type="NCBI Taxonomy" id="1150368"/>
    <lineage>
        <taxon>Bacteria</taxon>
        <taxon>Pseudomonadati</taxon>
        <taxon>Bacteroidota</taxon>
        <taxon>Flavobacteriia</taxon>
        <taxon>Flavobacteriales</taxon>
        <taxon>Flavobacteriaceae</taxon>
        <taxon>Sinomicrobium</taxon>
    </lineage>
</organism>
<dbReference type="EMBL" id="FPJE01000043">
    <property type="protein sequence ID" value="SFW77293.1"/>
    <property type="molecule type" value="Genomic_DNA"/>
</dbReference>
<dbReference type="Proteomes" id="UP000182248">
    <property type="component" value="Unassembled WGS sequence"/>
</dbReference>
<gene>
    <name evidence="1" type="ORF">SAMN02927921_04215</name>
</gene>
<keyword evidence="2" id="KW-1185">Reference proteome</keyword>
<evidence type="ECO:0000313" key="1">
    <source>
        <dbReference type="EMBL" id="SFW77293.1"/>
    </source>
</evidence>
<evidence type="ECO:0000313" key="2">
    <source>
        <dbReference type="Proteomes" id="UP000182248"/>
    </source>
</evidence>
<name>A0A1K1RZP2_9FLAO</name>
<protein>
    <submittedName>
        <fullName evidence="1">Uncharacterized protein</fullName>
    </submittedName>
</protein>